<dbReference type="InterPro" id="IPR001790">
    <property type="entry name" value="Ribosomal_uL10"/>
</dbReference>
<dbReference type="OrthoDB" id="10259902at2759"/>
<keyword evidence="9" id="KW-1185">Reference proteome</keyword>
<keyword evidence="5 6" id="KW-0687">Ribonucleoprotein</keyword>
<evidence type="ECO:0000313" key="10">
    <source>
        <dbReference type="RefSeq" id="XP_022103620.1"/>
    </source>
</evidence>
<evidence type="ECO:0000256" key="4">
    <source>
        <dbReference type="ARBA" id="ARBA00022980"/>
    </source>
</evidence>
<reference evidence="10" key="1">
    <citation type="submission" date="2025-08" db="UniProtKB">
        <authorList>
            <consortium name="RefSeq"/>
        </authorList>
    </citation>
    <scope>IDENTIFICATION</scope>
</reference>
<organism evidence="9 10">
    <name type="scientific">Acanthaster planci</name>
    <name type="common">Crown-of-thorns starfish</name>
    <dbReference type="NCBI Taxonomy" id="133434"/>
    <lineage>
        <taxon>Eukaryota</taxon>
        <taxon>Metazoa</taxon>
        <taxon>Echinodermata</taxon>
        <taxon>Eleutherozoa</taxon>
        <taxon>Asterozoa</taxon>
        <taxon>Asteroidea</taxon>
        <taxon>Valvatacea</taxon>
        <taxon>Valvatida</taxon>
        <taxon>Acanthasteridae</taxon>
        <taxon>Acanthaster</taxon>
    </lineage>
</organism>
<evidence type="ECO:0000256" key="7">
    <source>
        <dbReference type="SAM" id="MobiDB-lite"/>
    </source>
</evidence>
<dbReference type="Pfam" id="PF00466">
    <property type="entry name" value="Ribosomal_L10"/>
    <property type="match status" value="1"/>
</dbReference>
<protein>
    <recommendedName>
        <fullName evidence="6">60S acidic ribosomal protein P0</fullName>
    </recommendedName>
</protein>
<dbReference type="InterPro" id="IPR043164">
    <property type="entry name" value="Ribosomal_uL10-like_insert_sf"/>
</dbReference>
<feature type="compositionally biased region" description="Acidic residues" evidence="7">
    <location>
        <begin position="298"/>
        <end position="308"/>
    </location>
</feature>
<dbReference type="Gene3D" id="3.90.105.20">
    <property type="match status" value="1"/>
</dbReference>
<dbReference type="GO" id="GO:0003735">
    <property type="term" value="F:structural constituent of ribosome"/>
    <property type="evidence" value="ECO:0007669"/>
    <property type="project" value="TreeGrafter"/>
</dbReference>
<feature type="region of interest" description="Disordered" evidence="7">
    <location>
        <begin position="281"/>
        <end position="314"/>
    </location>
</feature>
<evidence type="ECO:0000313" key="9">
    <source>
        <dbReference type="Proteomes" id="UP000694845"/>
    </source>
</evidence>
<evidence type="ECO:0000256" key="6">
    <source>
        <dbReference type="PIRNR" id="PIRNR039087"/>
    </source>
</evidence>
<proteinExistence type="inferred from homology"/>
<dbReference type="InterPro" id="IPR040637">
    <property type="entry name" value="Ribosomal_uL10-like_insert"/>
</dbReference>
<dbReference type="RefSeq" id="XP_022103620.1">
    <property type="nucleotide sequence ID" value="XM_022247928.1"/>
</dbReference>
<dbReference type="CDD" id="cd05795">
    <property type="entry name" value="Ribosomal_P0_L10e"/>
    <property type="match status" value="1"/>
</dbReference>
<dbReference type="PIRSF" id="PIRSF039087">
    <property type="entry name" value="L10E"/>
    <property type="match status" value="1"/>
</dbReference>
<evidence type="ECO:0000256" key="3">
    <source>
        <dbReference type="ARBA" id="ARBA00022553"/>
    </source>
</evidence>
<dbReference type="PANTHER" id="PTHR45699:SF3">
    <property type="entry name" value="LARGE RIBOSOMAL SUBUNIT PROTEIN UL10"/>
    <property type="match status" value="1"/>
</dbReference>
<dbReference type="AlphaFoldDB" id="A0A8B7ZFI4"/>
<sequence>MPREDRATWKANYFLKLVQLFDEYPKCFIVGVDNVGSKQMQQIRASLRGLGVVLMGKNTMMRKAIRGHLESNPDLEKLLPHIKGNVGFVFTKGDLTEVRETILKNKVAAPAKAGAIAPVDVFVDAHNTGLGPEKTSFFQALSIQTKIARGTIEILSKVHLIKKEEKVGASEAALLNMLKIYPFSYGLKIQQVCEAGSVFHPNILDITTEDILTRFSEGVRRVASVCLQIGYPSQASVPHSIINGFKRLLAVACATEIKFKEAEQMKAFLADPSAFVVAAPAAAADGKDEKAEEKAAEPEEEEESDDDMGFGLFD</sequence>
<dbReference type="CTD" id="6175"/>
<dbReference type="GO" id="GO:0000027">
    <property type="term" value="P:ribosomal large subunit assembly"/>
    <property type="evidence" value="ECO:0007669"/>
    <property type="project" value="TreeGrafter"/>
</dbReference>
<evidence type="ECO:0000256" key="5">
    <source>
        <dbReference type="ARBA" id="ARBA00023274"/>
    </source>
</evidence>
<dbReference type="SUPFAM" id="SSF160369">
    <property type="entry name" value="Ribosomal protein L10-like"/>
    <property type="match status" value="1"/>
</dbReference>
<comment type="function">
    <text evidence="1 6">Ribosomal protein P0 is the functional equivalent of E.coli protein L10.</text>
</comment>
<dbReference type="KEGG" id="aplc:110986224"/>
<dbReference type="GO" id="GO:0022625">
    <property type="term" value="C:cytosolic large ribosomal subunit"/>
    <property type="evidence" value="ECO:0007669"/>
    <property type="project" value="TreeGrafter"/>
</dbReference>
<evidence type="ECO:0000259" key="8">
    <source>
        <dbReference type="Pfam" id="PF17777"/>
    </source>
</evidence>
<keyword evidence="3" id="KW-0597">Phosphoprotein</keyword>
<dbReference type="GO" id="GO:0002181">
    <property type="term" value="P:cytoplasmic translation"/>
    <property type="evidence" value="ECO:0007669"/>
    <property type="project" value="TreeGrafter"/>
</dbReference>
<comment type="similarity">
    <text evidence="2 6">Belongs to the universal ribosomal protein uL10 family.</text>
</comment>
<dbReference type="OMA" id="DMNPFKL"/>
<dbReference type="Proteomes" id="UP000694845">
    <property type="component" value="Unplaced"/>
</dbReference>
<evidence type="ECO:0000256" key="1">
    <source>
        <dbReference type="ARBA" id="ARBA00002200"/>
    </source>
</evidence>
<keyword evidence="4 6" id="KW-0689">Ribosomal protein</keyword>
<dbReference type="PANTHER" id="PTHR45699">
    <property type="entry name" value="60S ACIDIC RIBOSOMAL PROTEIN P0"/>
    <property type="match status" value="1"/>
</dbReference>
<name>A0A8B7ZFI4_ACAPL</name>
<accession>A0A8B7ZFI4</accession>
<dbReference type="FunFam" id="3.90.105.20:FF:000001">
    <property type="entry name" value="60S acidic ribosomal protein P0"/>
    <property type="match status" value="1"/>
</dbReference>
<dbReference type="GO" id="GO:0070180">
    <property type="term" value="F:large ribosomal subunit rRNA binding"/>
    <property type="evidence" value="ECO:0007669"/>
    <property type="project" value="TreeGrafter"/>
</dbReference>
<dbReference type="GeneID" id="110986224"/>
<dbReference type="Gene3D" id="3.30.70.1730">
    <property type="match status" value="1"/>
</dbReference>
<dbReference type="InterPro" id="IPR043141">
    <property type="entry name" value="Ribosomal_uL10-like_sf"/>
</dbReference>
<evidence type="ECO:0000256" key="2">
    <source>
        <dbReference type="ARBA" id="ARBA00008889"/>
    </source>
</evidence>
<dbReference type="InterPro" id="IPR030670">
    <property type="entry name" value="uL10_eukaryotes"/>
</dbReference>
<gene>
    <name evidence="10" type="primary">LOC110986224</name>
</gene>
<dbReference type="FunFam" id="3.30.70.1730:FF:000002">
    <property type="entry name" value="60S acidic ribosomal protein P0"/>
    <property type="match status" value="1"/>
</dbReference>
<dbReference type="Pfam" id="PF00428">
    <property type="entry name" value="Ribosomal_60s"/>
    <property type="match status" value="1"/>
</dbReference>
<feature type="domain" description="Large ribosomal subunit protein uL10-like insertion" evidence="8">
    <location>
        <begin position="111"/>
        <end position="180"/>
    </location>
</feature>
<dbReference type="InterPro" id="IPR050323">
    <property type="entry name" value="Ribosomal_protein_uL10"/>
</dbReference>
<dbReference type="Pfam" id="PF17777">
    <property type="entry name" value="RL10P_insert"/>
    <property type="match status" value="1"/>
</dbReference>
<feature type="compositionally biased region" description="Basic and acidic residues" evidence="7">
    <location>
        <begin position="285"/>
        <end position="297"/>
    </location>
</feature>